<dbReference type="SMART" id="SM00248">
    <property type="entry name" value="ANK"/>
    <property type="match status" value="5"/>
</dbReference>
<evidence type="ECO:0000256" key="2">
    <source>
        <dbReference type="ARBA" id="ARBA00023043"/>
    </source>
</evidence>
<proteinExistence type="predicted"/>
<dbReference type="InterPro" id="IPR002110">
    <property type="entry name" value="Ankyrin_rpt"/>
</dbReference>
<feature type="repeat" description="ANK" evidence="3">
    <location>
        <begin position="581"/>
        <end position="613"/>
    </location>
</feature>
<dbReference type="GO" id="GO:0051059">
    <property type="term" value="F:NF-kappaB binding"/>
    <property type="evidence" value="ECO:0007669"/>
    <property type="project" value="TreeGrafter"/>
</dbReference>
<keyword evidence="2 3" id="KW-0040">ANK repeat</keyword>
<comment type="caution">
    <text evidence="6">The sequence shown here is derived from an EMBL/GenBank/DDBJ whole genome shotgun (WGS) entry which is preliminary data.</text>
</comment>
<dbReference type="PROSITE" id="PS50088">
    <property type="entry name" value="ANK_REPEAT"/>
    <property type="match status" value="2"/>
</dbReference>
<feature type="domain" description="Rel homology dimerisation" evidence="5">
    <location>
        <begin position="234"/>
        <end position="303"/>
    </location>
</feature>
<keyword evidence="1" id="KW-0677">Repeat</keyword>
<evidence type="ECO:0000313" key="6">
    <source>
        <dbReference type="EMBL" id="RNA33545.1"/>
    </source>
</evidence>
<feature type="compositionally biased region" description="Basic and acidic residues" evidence="4">
    <location>
        <begin position="745"/>
        <end position="755"/>
    </location>
</feature>
<feature type="repeat" description="ANK" evidence="3">
    <location>
        <begin position="439"/>
        <end position="471"/>
    </location>
</feature>
<dbReference type="Pfam" id="PF12796">
    <property type="entry name" value="Ank_2"/>
    <property type="match status" value="1"/>
</dbReference>
<evidence type="ECO:0000256" key="3">
    <source>
        <dbReference type="PROSITE-ProRule" id="PRU00023"/>
    </source>
</evidence>
<dbReference type="PANTHER" id="PTHR46680">
    <property type="entry name" value="NF-KAPPA-B INHIBITOR ALPHA"/>
    <property type="match status" value="1"/>
</dbReference>
<feature type="region of interest" description="Disordered" evidence="4">
    <location>
        <begin position="739"/>
        <end position="768"/>
    </location>
</feature>
<dbReference type="Gene3D" id="1.25.40.20">
    <property type="entry name" value="Ankyrin repeat-containing domain"/>
    <property type="match status" value="2"/>
</dbReference>
<dbReference type="OrthoDB" id="10254947at2759"/>
<keyword evidence="7" id="KW-1185">Reference proteome</keyword>
<dbReference type="InterPro" id="IPR032397">
    <property type="entry name" value="RHD_dimer"/>
</dbReference>
<dbReference type="InterPro" id="IPR014756">
    <property type="entry name" value="Ig_E-set"/>
</dbReference>
<evidence type="ECO:0000256" key="4">
    <source>
        <dbReference type="SAM" id="MobiDB-lite"/>
    </source>
</evidence>
<dbReference type="Pfam" id="PF16179">
    <property type="entry name" value="RHD_dimer"/>
    <property type="match status" value="1"/>
</dbReference>
<dbReference type="Gene3D" id="2.60.40.10">
    <property type="entry name" value="Immunoglobulins"/>
    <property type="match status" value="1"/>
</dbReference>
<evidence type="ECO:0000313" key="7">
    <source>
        <dbReference type="Proteomes" id="UP000276133"/>
    </source>
</evidence>
<organism evidence="6 7">
    <name type="scientific">Brachionus plicatilis</name>
    <name type="common">Marine rotifer</name>
    <name type="synonym">Brachionus muelleri</name>
    <dbReference type="NCBI Taxonomy" id="10195"/>
    <lineage>
        <taxon>Eukaryota</taxon>
        <taxon>Metazoa</taxon>
        <taxon>Spiralia</taxon>
        <taxon>Gnathifera</taxon>
        <taxon>Rotifera</taxon>
        <taxon>Eurotatoria</taxon>
        <taxon>Monogononta</taxon>
        <taxon>Pseudotrocha</taxon>
        <taxon>Ploima</taxon>
        <taxon>Brachionidae</taxon>
        <taxon>Brachionus</taxon>
    </lineage>
</organism>
<dbReference type="InterPro" id="IPR036770">
    <property type="entry name" value="Ankyrin_rpt-contain_sf"/>
</dbReference>
<protein>
    <submittedName>
        <fullName evidence="6">Nuclear factor NF-kappa-B p105 subunit-like protein</fullName>
    </submittedName>
</protein>
<dbReference type="GO" id="GO:0005829">
    <property type="term" value="C:cytosol"/>
    <property type="evidence" value="ECO:0007669"/>
    <property type="project" value="TreeGrafter"/>
</dbReference>
<dbReference type="PANTHER" id="PTHR46680:SF3">
    <property type="entry name" value="NF-KAPPA-B INHIBITOR CACTUS"/>
    <property type="match status" value="1"/>
</dbReference>
<dbReference type="STRING" id="10195.A0A3M7SCZ8"/>
<dbReference type="Pfam" id="PF13637">
    <property type="entry name" value="Ank_4"/>
    <property type="match status" value="1"/>
</dbReference>
<sequence>MGTGKIFNANPIFLFILNSQTRTLYVIRVKVLNKMQIIEDPCIYIPNLDVLPKNARLYLMISIVNTEKQFLHLPNPNLLKCNDRSIRLINYEMRKKILSNSQEFLIPVNLESIVCEIKNFNIVKCSQNEFTEMVEKASYDLLDTENSCLQDDSKKVTLCEEKIKMVEEILLQQTDKCRIKIELISYDKIKHIFERLLDPIYTNIIYDSFPQCSLKKFQFENKIDSTITNQDNLRILRVSQNHGSAEGNEEIFIFLSYFDPNDLKVEFFELDKNGNVVWQSNAKFDTCDSHVNFSLVIHTPKLFRPSTGYHKKFHSLKSLFTRCIDKEFDTPIVSSILKRDNFFDEESEKIIKHKIPTFGIDYQLSQDILIDKIYILTDKIGNSLLKFSKNRSVHDLLKVHQHLFSATDANGNTPIHLKIFVDVIRTLPDQDIINMRNSMGLTPLLIAAHLGELELSEFLLEANAEISISDYDGNNPIHIACKIKNLKLLEIFLRFVNRNRSFGVLNGTNHEGYAPIHLSVLNSSLAMLREFLYFDQLKINSTDKKFGFTALHYAARDPFGTIILDMLMKNQRIDVNVKSYVGYTPLHLAVLNKNYLSTINLLKNGADPNLENDFPLNLDYDYLNLSFFKMMNKKEEFFKEKRFMMNELFESSNDESKYVKISREIEHWFNEDTIDKNHRKYFLTFNKNVWNYCSDDLWMKEILGGVDKISRETIDKILCFEKMKFRSKISCSKNILSNQSSFSKNSREKKQKDTTNKIPNPNNNSREA</sequence>
<dbReference type="AlphaFoldDB" id="A0A3M7SCZ8"/>
<dbReference type="EMBL" id="REGN01001622">
    <property type="protein sequence ID" value="RNA33545.1"/>
    <property type="molecule type" value="Genomic_DNA"/>
</dbReference>
<dbReference type="SUPFAM" id="SSF48403">
    <property type="entry name" value="Ankyrin repeat"/>
    <property type="match status" value="1"/>
</dbReference>
<dbReference type="InterPro" id="IPR013783">
    <property type="entry name" value="Ig-like_fold"/>
</dbReference>
<evidence type="ECO:0000259" key="5">
    <source>
        <dbReference type="Pfam" id="PF16179"/>
    </source>
</evidence>
<name>A0A3M7SCZ8_BRAPC</name>
<reference evidence="6 7" key="1">
    <citation type="journal article" date="2018" name="Sci. Rep.">
        <title>Genomic signatures of local adaptation to the degree of environmental predictability in rotifers.</title>
        <authorList>
            <person name="Franch-Gras L."/>
            <person name="Hahn C."/>
            <person name="Garcia-Roger E.M."/>
            <person name="Carmona M.J."/>
            <person name="Serra M."/>
            <person name="Gomez A."/>
        </authorList>
    </citation>
    <scope>NUCLEOTIDE SEQUENCE [LARGE SCALE GENOMIC DNA]</scope>
    <source>
        <strain evidence="6">HYR1</strain>
    </source>
</reference>
<dbReference type="Proteomes" id="UP000276133">
    <property type="component" value="Unassembled WGS sequence"/>
</dbReference>
<accession>A0A3M7SCZ8</accession>
<gene>
    <name evidence="6" type="ORF">BpHYR1_044583</name>
</gene>
<evidence type="ECO:0000256" key="1">
    <source>
        <dbReference type="ARBA" id="ARBA00022737"/>
    </source>
</evidence>
<dbReference type="InterPro" id="IPR051070">
    <property type="entry name" value="NF-kappa-B_inhibitor"/>
</dbReference>
<dbReference type="PROSITE" id="PS50297">
    <property type="entry name" value="ANK_REP_REGION"/>
    <property type="match status" value="2"/>
</dbReference>
<feature type="compositionally biased region" description="Polar residues" evidence="4">
    <location>
        <begin position="756"/>
        <end position="768"/>
    </location>
</feature>
<dbReference type="SUPFAM" id="SSF81296">
    <property type="entry name" value="E set domains"/>
    <property type="match status" value="1"/>
</dbReference>
<dbReference type="GO" id="GO:0071356">
    <property type="term" value="P:cellular response to tumor necrosis factor"/>
    <property type="evidence" value="ECO:0007669"/>
    <property type="project" value="TreeGrafter"/>
</dbReference>